<keyword evidence="10" id="KW-0413">Isomerase</keyword>
<evidence type="ECO:0000256" key="8">
    <source>
        <dbReference type="ARBA" id="ARBA00023125"/>
    </source>
</evidence>
<keyword evidence="6" id="KW-0269">Exonuclease</keyword>
<evidence type="ECO:0000256" key="7">
    <source>
        <dbReference type="ARBA" id="ARBA00022840"/>
    </source>
</evidence>
<dbReference type="GO" id="GO:0008854">
    <property type="term" value="F:exodeoxyribonuclease V activity"/>
    <property type="evidence" value="ECO:0007669"/>
    <property type="project" value="InterPro"/>
</dbReference>
<keyword evidence="5" id="KW-0347">Helicase</keyword>
<evidence type="ECO:0000256" key="6">
    <source>
        <dbReference type="ARBA" id="ARBA00022839"/>
    </source>
</evidence>
<keyword evidence="14" id="KW-1185">Reference proteome</keyword>
<keyword evidence="9" id="KW-0234">DNA repair</keyword>
<dbReference type="InterPro" id="IPR041851">
    <property type="entry name" value="RecD_N_sf"/>
</dbReference>
<evidence type="ECO:0000256" key="5">
    <source>
        <dbReference type="ARBA" id="ARBA00022806"/>
    </source>
</evidence>
<dbReference type="SUPFAM" id="SSF52540">
    <property type="entry name" value="P-loop containing nucleoside triphosphate hydrolases"/>
    <property type="match status" value="2"/>
</dbReference>
<name>A0A975B4F8_9BACT</name>
<evidence type="ECO:0000256" key="4">
    <source>
        <dbReference type="ARBA" id="ARBA00022801"/>
    </source>
</evidence>
<dbReference type="CDD" id="cd17933">
    <property type="entry name" value="DEXSc_RecD-like"/>
    <property type="match status" value="1"/>
</dbReference>
<dbReference type="Pfam" id="PF13245">
    <property type="entry name" value="AAA_19"/>
    <property type="match status" value="1"/>
</dbReference>
<dbReference type="NCBIfam" id="TIGR01447">
    <property type="entry name" value="recD"/>
    <property type="match status" value="1"/>
</dbReference>
<accession>A0A975B4F8</accession>
<evidence type="ECO:0000256" key="3">
    <source>
        <dbReference type="ARBA" id="ARBA00022763"/>
    </source>
</evidence>
<dbReference type="KEGG" id="dli:dnl_08280"/>
<dbReference type="RefSeq" id="WP_207690436.1">
    <property type="nucleotide sequence ID" value="NZ_CP061799.1"/>
</dbReference>
<dbReference type="InterPro" id="IPR027417">
    <property type="entry name" value="P-loop_NTPase"/>
</dbReference>
<evidence type="ECO:0000256" key="9">
    <source>
        <dbReference type="ARBA" id="ARBA00023204"/>
    </source>
</evidence>
<keyword evidence="2" id="KW-0547">Nucleotide-binding</keyword>
<evidence type="ECO:0000256" key="10">
    <source>
        <dbReference type="ARBA" id="ARBA00023235"/>
    </source>
</evidence>
<reference evidence="13" key="1">
    <citation type="journal article" date="2021" name="Microb. Physiol.">
        <title>Proteogenomic Insights into the Physiology of Marine, Sulfate-Reducing, Filamentous Desulfonema limicola and Desulfonema magnum.</title>
        <authorList>
            <person name="Schnaars V."/>
            <person name="Wohlbrand L."/>
            <person name="Scheve S."/>
            <person name="Hinrichs C."/>
            <person name="Reinhardt R."/>
            <person name="Rabus R."/>
        </authorList>
    </citation>
    <scope>NUCLEOTIDE SEQUENCE</scope>
    <source>
        <strain evidence="13">5ac10</strain>
    </source>
</reference>
<keyword evidence="3" id="KW-0227">DNA damage</keyword>
<dbReference type="GO" id="GO:0017116">
    <property type="term" value="F:single-stranded DNA helicase activity"/>
    <property type="evidence" value="ECO:0007669"/>
    <property type="project" value="TreeGrafter"/>
</dbReference>
<dbReference type="InterPro" id="IPR027785">
    <property type="entry name" value="UvrD-like_helicase_C"/>
</dbReference>
<dbReference type="GO" id="GO:0006310">
    <property type="term" value="P:DNA recombination"/>
    <property type="evidence" value="ECO:0007669"/>
    <property type="project" value="InterPro"/>
</dbReference>
<dbReference type="Gene3D" id="1.10.10.1020">
    <property type="entry name" value="RecBCD complex, subunit RecD, N-terminal domain"/>
    <property type="match status" value="1"/>
</dbReference>
<dbReference type="Pfam" id="PF21185">
    <property type="entry name" value="RecD_N"/>
    <property type="match status" value="1"/>
</dbReference>
<sequence>MKQDALDNLYESGFFSYLDIRFARFISGLEGKNAGDSLLAAALVSRHQRQGHICFDFSVPQLPDIDNPLLEKLYPEPEAWTKSLRKSPAVGKPGEYKPLILDDSSRLYLYRYWEYQDLLAKLLREKIQSRPRITDTAGLKQGLNSLFPKNNHKGETDWQKIAAFAALTRNFCVISGGPGTGKTTTIAKILALIYEQAGTSQVNTALTAPTGKAAARLQEAVFREKNIFPPHIKEDVLGQASTIHRLLGSIPNSPFFRHNAKNLLPVDVLIVDEASMVDLALMSKLVQALDTRARLILLGDKDQLASVEAGSVLGDICDTGSVYSFSNKFCETFYNITGDLLACAQPDEKSSEICDCIVHLQKSYRFSDFGGIHLVSREINKGNARKAAAYLRKGNFSDIVWKKLSSAQDIALDLKYPVIQGFEPYLASVNSGAGIEEIFKNFERFRILCTLRQGPYGVVAVNNIAEQILKSVDLINSSQTWYKGRPVLITRNDYQLKLFNGDVGITIPDTESGNQMSVFFQSESGKFRKINPVRLPDHETVYAMTVHKSQGSEFDQVLLLLPDRDTPVLTRELIYTGITRAIHNVEIWCEQKIFNTAVSRSIRRSSGLRDALWG</sequence>
<evidence type="ECO:0000313" key="13">
    <source>
        <dbReference type="EMBL" id="QTA78604.1"/>
    </source>
</evidence>
<dbReference type="GO" id="GO:0003677">
    <property type="term" value="F:DNA binding"/>
    <property type="evidence" value="ECO:0007669"/>
    <property type="project" value="UniProtKB-KW"/>
</dbReference>
<evidence type="ECO:0000256" key="2">
    <source>
        <dbReference type="ARBA" id="ARBA00022741"/>
    </source>
</evidence>
<dbReference type="InterPro" id="IPR050534">
    <property type="entry name" value="Coronavir_polyprotein_1ab"/>
</dbReference>
<gene>
    <name evidence="13" type="primary">recD</name>
    <name evidence="13" type="ORF">dnl_08280</name>
</gene>
<keyword evidence="7" id="KW-0067">ATP-binding</keyword>
<dbReference type="GO" id="GO:0009338">
    <property type="term" value="C:exodeoxyribonuclease V complex"/>
    <property type="evidence" value="ECO:0007669"/>
    <property type="project" value="InterPro"/>
</dbReference>
<feature type="domain" description="UvrD-like helicase C-terminal" evidence="11">
    <location>
        <begin position="541"/>
        <end position="584"/>
    </location>
</feature>
<feature type="domain" description="RecBCD enzyme subunit RecD N-terminal" evidence="12">
    <location>
        <begin position="12"/>
        <end position="108"/>
    </location>
</feature>
<dbReference type="Proteomes" id="UP000663720">
    <property type="component" value="Chromosome"/>
</dbReference>
<dbReference type="AlphaFoldDB" id="A0A975B4F8"/>
<dbReference type="PANTHER" id="PTHR43788">
    <property type="entry name" value="DNA2/NAM7 HELICASE FAMILY MEMBER"/>
    <property type="match status" value="1"/>
</dbReference>
<dbReference type="CDD" id="cd18809">
    <property type="entry name" value="SF1_C_RecD"/>
    <property type="match status" value="1"/>
</dbReference>
<evidence type="ECO:0000259" key="11">
    <source>
        <dbReference type="Pfam" id="PF13538"/>
    </source>
</evidence>
<dbReference type="InterPro" id="IPR049550">
    <property type="entry name" value="RecD_N"/>
</dbReference>
<proteinExistence type="inferred from homology"/>
<dbReference type="HAMAP" id="MF_01487">
    <property type="entry name" value="RecD"/>
    <property type="match status" value="1"/>
</dbReference>
<dbReference type="PANTHER" id="PTHR43788:SF6">
    <property type="entry name" value="DNA HELICASE B"/>
    <property type="match status" value="1"/>
</dbReference>
<evidence type="ECO:0000259" key="12">
    <source>
        <dbReference type="Pfam" id="PF21185"/>
    </source>
</evidence>
<dbReference type="GO" id="GO:0006302">
    <property type="term" value="P:double-strand break repair"/>
    <property type="evidence" value="ECO:0007669"/>
    <property type="project" value="InterPro"/>
</dbReference>
<keyword evidence="8" id="KW-0238">DNA-binding</keyword>
<dbReference type="GO" id="GO:0005524">
    <property type="term" value="F:ATP binding"/>
    <property type="evidence" value="ECO:0007669"/>
    <property type="project" value="UniProtKB-KW"/>
</dbReference>
<organism evidence="13 14">
    <name type="scientific">Desulfonema limicola</name>
    <dbReference type="NCBI Taxonomy" id="45656"/>
    <lineage>
        <taxon>Bacteria</taxon>
        <taxon>Pseudomonadati</taxon>
        <taxon>Thermodesulfobacteriota</taxon>
        <taxon>Desulfobacteria</taxon>
        <taxon>Desulfobacterales</taxon>
        <taxon>Desulfococcaceae</taxon>
        <taxon>Desulfonema</taxon>
    </lineage>
</organism>
<evidence type="ECO:0000256" key="1">
    <source>
        <dbReference type="ARBA" id="ARBA00022722"/>
    </source>
</evidence>
<protein>
    <submittedName>
        <fullName evidence="13">Exodeoxyribonuclease V, subunit alpha</fullName>
    </submittedName>
</protein>
<dbReference type="Pfam" id="PF13538">
    <property type="entry name" value="UvrD_C_2"/>
    <property type="match status" value="1"/>
</dbReference>
<dbReference type="EMBL" id="CP061799">
    <property type="protein sequence ID" value="QTA78604.1"/>
    <property type="molecule type" value="Genomic_DNA"/>
</dbReference>
<dbReference type="InterPro" id="IPR006344">
    <property type="entry name" value="RecD"/>
</dbReference>
<keyword evidence="4" id="KW-0378">Hydrolase</keyword>
<evidence type="ECO:0000313" key="14">
    <source>
        <dbReference type="Proteomes" id="UP000663720"/>
    </source>
</evidence>
<keyword evidence="1" id="KW-0540">Nuclease</keyword>
<dbReference type="Gene3D" id="3.40.50.300">
    <property type="entry name" value="P-loop containing nucleotide triphosphate hydrolases"/>
    <property type="match status" value="3"/>
</dbReference>